<gene>
    <name evidence="2" type="ORF">C8N35_102327</name>
</gene>
<feature type="chain" id="PRO_5015480613" description="Tat pathway signal sequence domain protein" evidence="1">
    <location>
        <begin position="46"/>
        <end position="162"/>
    </location>
</feature>
<evidence type="ECO:0000256" key="1">
    <source>
        <dbReference type="SAM" id="SignalP"/>
    </source>
</evidence>
<keyword evidence="3" id="KW-1185">Reference proteome</keyword>
<name>A0A2T5VCZ7_9HYPH</name>
<reference evidence="2 3" key="1">
    <citation type="submission" date="2018-04" db="EMBL/GenBank/DDBJ databases">
        <title>Genomic Encyclopedia of Archaeal and Bacterial Type Strains, Phase II (KMG-II): from individual species to whole genera.</title>
        <authorList>
            <person name="Goeker M."/>
        </authorList>
    </citation>
    <scope>NUCLEOTIDE SEQUENCE [LARGE SCALE GENOMIC DNA]</scope>
    <source>
        <strain evidence="2 3">DSM 23382</strain>
    </source>
</reference>
<evidence type="ECO:0008006" key="4">
    <source>
        <dbReference type="Google" id="ProtNLM"/>
    </source>
</evidence>
<accession>A0A2T5VCZ7</accession>
<dbReference type="AlphaFoldDB" id="A0A2T5VCZ7"/>
<feature type="signal peptide" evidence="1">
    <location>
        <begin position="1"/>
        <end position="45"/>
    </location>
</feature>
<comment type="caution">
    <text evidence="2">The sequence shown here is derived from an EMBL/GenBank/DDBJ whole genome shotgun (WGS) entry which is preliminary data.</text>
</comment>
<sequence>MHQCDATFRQPKGQPMSGSSRARLTSLCAAAALATGLAAIGPAIAADGQITLELNGASTVGSACQATLVARNGFDKALSDFGLDIVVFDAAGGVSDMSALSLGAMPAGKTRVLRFNIAKRACDKVSAVLVNDVRTCKGEGVDPASCLANLKTSSRIDIGLSL</sequence>
<proteinExistence type="predicted"/>
<dbReference type="Proteomes" id="UP000244081">
    <property type="component" value="Unassembled WGS sequence"/>
</dbReference>
<dbReference type="EMBL" id="QAYG01000002">
    <property type="protein sequence ID" value="PTW61612.1"/>
    <property type="molecule type" value="Genomic_DNA"/>
</dbReference>
<evidence type="ECO:0000313" key="2">
    <source>
        <dbReference type="EMBL" id="PTW61612.1"/>
    </source>
</evidence>
<organism evidence="2 3">
    <name type="scientific">Breoghania corrubedonensis</name>
    <dbReference type="NCBI Taxonomy" id="665038"/>
    <lineage>
        <taxon>Bacteria</taxon>
        <taxon>Pseudomonadati</taxon>
        <taxon>Pseudomonadota</taxon>
        <taxon>Alphaproteobacteria</taxon>
        <taxon>Hyphomicrobiales</taxon>
        <taxon>Stappiaceae</taxon>
        <taxon>Breoghania</taxon>
    </lineage>
</organism>
<evidence type="ECO:0000313" key="3">
    <source>
        <dbReference type="Proteomes" id="UP000244081"/>
    </source>
</evidence>
<keyword evidence="1" id="KW-0732">Signal</keyword>
<protein>
    <recommendedName>
        <fullName evidence="4">Tat pathway signal sequence domain protein</fullName>
    </recommendedName>
</protein>